<dbReference type="SUPFAM" id="SSF52499">
    <property type="entry name" value="Isochorismatase-like hydrolases"/>
    <property type="match status" value="1"/>
</dbReference>
<organism evidence="3 4">
    <name type="scientific">Maricaulis salignorans</name>
    <dbReference type="NCBI Taxonomy" id="144026"/>
    <lineage>
        <taxon>Bacteria</taxon>
        <taxon>Pseudomonadati</taxon>
        <taxon>Pseudomonadota</taxon>
        <taxon>Alphaproteobacteria</taxon>
        <taxon>Maricaulales</taxon>
        <taxon>Maricaulaceae</taxon>
        <taxon>Maricaulis</taxon>
    </lineage>
</organism>
<feature type="domain" description="Isochorismatase-like" evidence="2">
    <location>
        <begin position="7"/>
        <end position="151"/>
    </location>
</feature>
<dbReference type="InterPro" id="IPR000868">
    <property type="entry name" value="Isochorismatase-like_dom"/>
</dbReference>
<dbReference type="PANTHER" id="PTHR43540">
    <property type="entry name" value="PEROXYUREIDOACRYLATE/UREIDOACRYLATE AMIDOHYDROLASE-RELATED"/>
    <property type="match status" value="1"/>
</dbReference>
<dbReference type="InterPro" id="IPR050272">
    <property type="entry name" value="Isochorismatase-like_hydrls"/>
</dbReference>
<dbReference type="EMBL" id="FNHG01000006">
    <property type="protein sequence ID" value="SDM17317.1"/>
    <property type="molecule type" value="Genomic_DNA"/>
</dbReference>
<evidence type="ECO:0000256" key="1">
    <source>
        <dbReference type="ARBA" id="ARBA00022801"/>
    </source>
</evidence>
<reference evidence="3 4" key="1">
    <citation type="submission" date="2016-10" db="EMBL/GenBank/DDBJ databases">
        <authorList>
            <person name="de Groot N.N."/>
        </authorList>
    </citation>
    <scope>NUCLEOTIDE SEQUENCE [LARGE SCALE GENOMIC DNA]</scope>
    <source>
        <strain evidence="3 4">DSM 16077</strain>
    </source>
</reference>
<protein>
    <submittedName>
        <fullName evidence="3">Nicotinamidase-related amidase</fullName>
    </submittedName>
</protein>
<dbReference type="InterPro" id="IPR036380">
    <property type="entry name" value="Isochorismatase-like_sf"/>
</dbReference>
<dbReference type="GO" id="GO:0016787">
    <property type="term" value="F:hydrolase activity"/>
    <property type="evidence" value="ECO:0007669"/>
    <property type="project" value="UniProtKB-KW"/>
</dbReference>
<evidence type="ECO:0000313" key="3">
    <source>
        <dbReference type="EMBL" id="SDM17317.1"/>
    </source>
</evidence>
<accession>A0A1G9R379</accession>
<keyword evidence="1" id="KW-0378">Hydrolase</keyword>
<dbReference type="Gene3D" id="3.40.50.850">
    <property type="entry name" value="Isochorismatase-like"/>
    <property type="match status" value="1"/>
</dbReference>
<dbReference type="OrthoDB" id="8219968at2"/>
<dbReference type="Pfam" id="PF00857">
    <property type="entry name" value="Isochorismatase"/>
    <property type="match status" value="1"/>
</dbReference>
<sequence length="195" mass="21121">MTRYLPTLVLLDCQRESLDPGEGEDDGSNVAVADRIRRLLTSARLSGWPVLHCQYQSNRPAINCGLTVPGAPIDGLRPLSREAVFIRTGLSAYSDPDFGRMVRHHAGPPCFLVGFSAPFSLMATMFDAVARGQQLTVIPEAVGGRAVGLRSASSVRDISFDLIDRLSSTMPLDEVVETWLRSPTAPTLKTIGIGR</sequence>
<gene>
    <name evidence="3" type="ORF">SAMN04488568_10633</name>
</gene>
<name>A0A1G9R379_9PROT</name>
<proteinExistence type="predicted"/>
<keyword evidence="4" id="KW-1185">Reference proteome</keyword>
<dbReference type="RefSeq" id="WP_091768781.1">
    <property type="nucleotide sequence ID" value="NZ_FNHG01000006.1"/>
</dbReference>
<dbReference type="Proteomes" id="UP000199759">
    <property type="component" value="Unassembled WGS sequence"/>
</dbReference>
<evidence type="ECO:0000259" key="2">
    <source>
        <dbReference type="Pfam" id="PF00857"/>
    </source>
</evidence>
<dbReference type="STRING" id="144026.SAMN04488568_10633"/>
<dbReference type="AlphaFoldDB" id="A0A1G9R379"/>
<evidence type="ECO:0000313" key="4">
    <source>
        <dbReference type="Proteomes" id="UP000199759"/>
    </source>
</evidence>